<dbReference type="Pfam" id="PF06823">
    <property type="entry name" value="DUF1236"/>
    <property type="match status" value="1"/>
</dbReference>
<feature type="chain" id="PRO_5020675168" evidence="2">
    <location>
        <begin position="26"/>
        <end position="117"/>
    </location>
</feature>
<protein>
    <submittedName>
        <fullName evidence="3">DUF1236 domain-containing protein</fullName>
    </submittedName>
</protein>
<evidence type="ECO:0000313" key="3">
    <source>
        <dbReference type="EMBL" id="QCI63547.1"/>
    </source>
</evidence>
<name>A0A4D7B6E1_9HYPH</name>
<dbReference type="Proteomes" id="UP000298781">
    <property type="component" value="Chromosome"/>
</dbReference>
<evidence type="ECO:0000313" key="4">
    <source>
        <dbReference type="Proteomes" id="UP000298781"/>
    </source>
</evidence>
<proteinExistence type="predicted"/>
<sequence>MKPSILLSAPLLCALLMPVAANAQAGDAQSSPTASSRPQRISPDQQPRFRQYVIQRQHPSFTYSSPIVVGGVLPEAGVTYYEVPNEYGMTSHRYTIINDKPVLVDPSTRTIIQVIED</sequence>
<accession>A0A4D7B6E1</accession>
<feature type="region of interest" description="Disordered" evidence="1">
    <location>
        <begin position="26"/>
        <end position="47"/>
    </location>
</feature>
<dbReference type="KEGG" id="pstg:E8M01_04430"/>
<feature type="compositionally biased region" description="Polar residues" evidence="1">
    <location>
        <begin position="27"/>
        <end position="45"/>
    </location>
</feature>
<dbReference type="AlphaFoldDB" id="A0A4D7B6E1"/>
<keyword evidence="2" id="KW-0732">Signal</keyword>
<organism evidence="3 4">
    <name type="scientific">Phreatobacter stygius</name>
    <dbReference type="NCBI Taxonomy" id="1940610"/>
    <lineage>
        <taxon>Bacteria</taxon>
        <taxon>Pseudomonadati</taxon>
        <taxon>Pseudomonadota</taxon>
        <taxon>Alphaproteobacteria</taxon>
        <taxon>Hyphomicrobiales</taxon>
        <taxon>Phreatobacteraceae</taxon>
        <taxon>Phreatobacter</taxon>
    </lineage>
</organism>
<reference evidence="3 4" key="1">
    <citation type="submission" date="2019-04" db="EMBL/GenBank/DDBJ databases">
        <title>Phreatobacter aquaticus sp. nov.</title>
        <authorList>
            <person name="Choi A."/>
        </authorList>
    </citation>
    <scope>NUCLEOTIDE SEQUENCE [LARGE SCALE GENOMIC DNA]</scope>
    <source>
        <strain evidence="3 4">KCTC 52518</strain>
    </source>
</reference>
<dbReference type="OrthoDB" id="102964at2"/>
<gene>
    <name evidence="3" type="ORF">E8M01_04430</name>
</gene>
<dbReference type="RefSeq" id="WP_136959005.1">
    <property type="nucleotide sequence ID" value="NZ_CP039690.1"/>
</dbReference>
<dbReference type="EMBL" id="CP039690">
    <property type="protein sequence ID" value="QCI63547.1"/>
    <property type="molecule type" value="Genomic_DNA"/>
</dbReference>
<keyword evidence="4" id="KW-1185">Reference proteome</keyword>
<evidence type="ECO:0000256" key="2">
    <source>
        <dbReference type="SAM" id="SignalP"/>
    </source>
</evidence>
<dbReference type="InterPro" id="IPR009642">
    <property type="entry name" value="DUF1236"/>
</dbReference>
<evidence type="ECO:0000256" key="1">
    <source>
        <dbReference type="SAM" id="MobiDB-lite"/>
    </source>
</evidence>
<feature type="signal peptide" evidence="2">
    <location>
        <begin position="1"/>
        <end position="25"/>
    </location>
</feature>